<organism evidence="2 3">
    <name type="scientific">Clostridium niameyense</name>
    <dbReference type="NCBI Taxonomy" id="1622073"/>
    <lineage>
        <taxon>Bacteria</taxon>
        <taxon>Bacillati</taxon>
        <taxon>Bacillota</taxon>
        <taxon>Clostridia</taxon>
        <taxon>Eubacteriales</taxon>
        <taxon>Clostridiaceae</taxon>
        <taxon>Clostridium</taxon>
    </lineage>
</organism>
<dbReference type="InterPro" id="IPR023385">
    <property type="entry name" value="YopX-like_C"/>
</dbReference>
<evidence type="ECO:0000313" key="3">
    <source>
        <dbReference type="Proteomes" id="UP000473885"/>
    </source>
</evidence>
<dbReference type="InterPro" id="IPR019096">
    <property type="entry name" value="YopX_protein"/>
</dbReference>
<gene>
    <name evidence="2" type="ORF">FDF74_11600</name>
</gene>
<name>A0A6M0RC47_9CLOT</name>
<keyword evidence="3" id="KW-1185">Reference proteome</keyword>
<dbReference type="Pfam" id="PF09643">
    <property type="entry name" value="YopX"/>
    <property type="match status" value="1"/>
</dbReference>
<dbReference type="RefSeq" id="WP_163249714.1">
    <property type="nucleotide sequence ID" value="NZ_SXDP01000013.1"/>
</dbReference>
<dbReference type="EMBL" id="SXDP01000013">
    <property type="protein sequence ID" value="NEZ47826.1"/>
    <property type="molecule type" value="Genomic_DNA"/>
</dbReference>
<reference evidence="2 3" key="1">
    <citation type="submission" date="2019-04" db="EMBL/GenBank/DDBJ databases">
        <title>Genome sequencing of Clostridium botulinum Groups I-IV and Clostridium butyricum.</title>
        <authorList>
            <person name="Brunt J."/>
            <person name="Van Vliet A.H.M."/>
            <person name="Stringer S.C."/>
            <person name="Carter A.T."/>
            <person name="Peck M.W."/>
        </authorList>
    </citation>
    <scope>NUCLEOTIDE SEQUENCE [LARGE SCALE GENOMIC DNA]</scope>
    <source>
        <strain evidence="2 3">IFR 18/094</strain>
    </source>
</reference>
<accession>A0A6M0RC47</accession>
<comment type="caution">
    <text evidence="2">The sequence shown here is derived from an EMBL/GenBank/DDBJ whole genome shotgun (WGS) entry which is preliminary data.</text>
</comment>
<dbReference type="SUPFAM" id="SSF159006">
    <property type="entry name" value="YopX-like"/>
    <property type="match status" value="1"/>
</dbReference>
<evidence type="ECO:0000259" key="1">
    <source>
        <dbReference type="Pfam" id="PF09643"/>
    </source>
</evidence>
<proteinExistence type="predicted"/>
<evidence type="ECO:0000313" key="2">
    <source>
        <dbReference type="EMBL" id="NEZ47826.1"/>
    </source>
</evidence>
<dbReference type="Gene3D" id="2.30.30.290">
    <property type="entry name" value="YopX-like domains"/>
    <property type="match status" value="1"/>
</dbReference>
<sequence>MREIKFRAFRKYPEPQMLYFTLEDIVNLRKPVDVIQEFPKIKDTLMQYTGLRDKNDREIYEGDIVKIISQVTREFVTGKVICQYGYFAVEYGFNTHLLIEFKDIEIIGDIYDNPGLLKEVQ</sequence>
<feature type="domain" description="YopX protein" evidence="1">
    <location>
        <begin position="34"/>
        <end position="118"/>
    </location>
</feature>
<dbReference type="Proteomes" id="UP000473885">
    <property type="component" value="Unassembled WGS sequence"/>
</dbReference>
<dbReference type="AlphaFoldDB" id="A0A6M0RC47"/>
<protein>
    <recommendedName>
        <fullName evidence="1">YopX protein domain-containing protein</fullName>
    </recommendedName>
</protein>